<accession>A0A2T4GS08</accession>
<comment type="caution">
    <text evidence="1">The sequence shown here is derived from an EMBL/GenBank/DDBJ whole genome shotgun (WGS) entry which is preliminary data.</text>
</comment>
<proteinExistence type="predicted"/>
<dbReference type="EMBL" id="PVEM01000007">
    <property type="protein sequence ID" value="PTD06331.1"/>
    <property type="molecule type" value="Genomic_DNA"/>
</dbReference>
<organism evidence="1 2">
    <name type="scientific">Fusarium culmorum</name>
    <dbReference type="NCBI Taxonomy" id="5516"/>
    <lineage>
        <taxon>Eukaryota</taxon>
        <taxon>Fungi</taxon>
        <taxon>Dikarya</taxon>
        <taxon>Ascomycota</taxon>
        <taxon>Pezizomycotina</taxon>
        <taxon>Sordariomycetes</taxon>
        <taxon>Hypocreomycetidae</taxon>
        <taxon>Hypocreales</taxon>
        <taxon>Nectriaceae</taxon>
        <taxon>Fusarium</taxon>
    </lineage>
</organism>
<sequence length="101" mass="11491">MAQSRPTIPGSRLWTIMAYGLHQSRIGHKTRFDPVQLQIQTLLRNDVTAFSAMNDAFSLSRAWAGGYLYWRDNLSAYVPGCTVISAHQPRWHLRLQCGDSQ</sequence>
<reference evidence="1 2" key="1">
    <citation type="submission" date="2018-02" db="EMBL/GenBank/DDBJ databases">
        <title>Fusarium culmorum secondary metabolites in fungal-bacterial-plant interactions.</title>
        <authorList>
            <person name="Schmidt R."/>
        </authorList>
    </citation>
    <scope>NUCLEOTIDE SEQUENCE [LARGE SCALE GENOMIC DNA]</scope>
    <source>
        <strain evidence="1 2">PV</strain>
    </source>
</reference>
<keyword evidence="2" id="KW-1185">Reference proteome</keyword>
<dbReference type="Proteomes" id="UP000241587">
    <property type="component" value="Unassembled WGS sequence"/>
</dbReference>
<dbReference type="AlphaFoldDB" id="A0A2T4GS08"/>
<dbReference type="OrthoDB" id="10392188at2759"/>
<evidence type="ECO:0000313" key="2">
    <source>
        <dbReference type="Proteomes" id="UP000241587"/>
    </source>
</evidence>
<gene>
    <name evidence="1" type="ORF">FCULG_00011858</name>
</gene>
<name>A0A2T4GS08_FUSCU</name>
<evidence type="ECO:0000313" key="1">
    <source>
        <dbReference type="EMBL" id="PTD06331.1"/>
    </source>
</evidence>
<protein>
    <submittedName>
        <fullName evidence="1">Uncharacterized protein</fullName>
    </submittedName>
</protein>